<protein>
    <submittedName>
        <fullName evidence="5">D-alanyl-D-alanine dipeptidase</fullName>
    </submittedName>
</protein>
<dbReference type="EMBL" id="DAAGTC010000001">
    <property type="protein sequence ID" value="HAB4459551.1"/>
    <property type="molecule type" value="Genomic_DNA"/>
</dbReference>
<dbReference type="EMBL" id="AAIVIG010000014">
    <property type="protein sequence ID" value="ECI4936421.1"/>
    <property type="molecule type" value="Genomic_DNA"/>
</dbReference>
<reference evidence="4" key="5">
    <citation type="submission" date="2021-07" db="EMBL/GenBank/DDBJ databases">
        <title>Whole-Genome Sequences of non-enterica strains of Salmonella enterica isolated from poultry houses.</title>
        <authorList>
            <person name="Lamas A."/>
            <person name="Regal P."/>
            <person name="Miranda J.M."/>
            <person name="Vazquez B."/>
            <person name="Cepeda A."/>
            <person name="Franco C.M."/>
        </authorList>
    </citation>
    <scope>NUCLEOTIDE SEQUENCE</scope>
    <source>
        <strain evidence="4">LHICA_AZ23</strain>
    </source>
</reference>
<dbReference type="EMBL" id="UGXC01000002">
    <property type="protein sequence ID" value="SUG29444.1"/>
    <property type="molecule type" value="Genomic_DNA"/>
</dbReference>
<reference evidence="3" key="1">
    <citation type="journal article" date="2018" name="Genome Biol.">
        <title>SKESA: strategic k-mer extension for scrupulous assemblies.</title>
        <authorList>
            <person name="Souvorov A."/>
            <person name="Agarwala R."/>
            <person name="Lipman D.J."/>
        </authorList>
    </citation>
    <scope>NUCLEOTIDE SEQUENCE</scope>
    <source>
        <strain evidence="3">Salmonella enterica</strain>
    </source>
</reference>
<evidence type="ECO:0000313" key="8">
    <source>
        <dbReference type="Proteomes" id="UP000255443"/>
    </source>
</evidence>
<gene>
    <name evidence="2" type="ORF">DSQ81_11635</name>
    <name evidence="3" type="ORF">GBZ58_02370</name>
    <name evidence="4" type="ORF">KX325_04655</name>
    <name evidence="6" type="ORF">NCTC7303_01613</name>
    <name evidence="5" type="ORF">NCTC7307_02878</name>
</gene>
<proteinExistence type="predicted"/>
<feature type="transmembrane region" description="Helical" evidence="1">
    <location>
        <begin position="33"/>
        <end position="62"/>
    </location>
</feature>
<dbReference type="Proteomes" id="UP000839688">
    <property type="component" value="Unassembled WGS sequence"/>
</dbReference>
<dbReference type="OMA" id="MIFVQTI"/>
<reference evidence="7 8" key="2">
    <citation type="submission" date="2018-06" db="EMBL/GenBank/DDBJ databases">
        <authorList>
            <consortium name="Pathogen Informatics"/>
            <person name="Doyle S."/>
        </authorList>
    </citation>
    <scope>NUCLEOTIDE SEQUENCE [LARGE SCALE GENOMIC DNA]</scope>
    <source>
        <strain evidence="6 8">NCTC7303</strain>
        <strain evidence="5 7">NCTC7307</strain>
    </source>
</reference>
<accession>A0A2X4TEE4</accession>
<reference evidence="2" key="3">
    <citation type="submission" date="2018-07" db="EMBL/GenBank/DDBJ databases">
        <authorList>
            <person name="Ashton P.M."/>
            <person name="Dallman T."/>
            <person name="Nair S."/>
            <person name="De Pinna E."/>
            <person name="Peters T."/>
            <person name="Grant K."/>
        </authorList>
    </citation>
    <scope>NUCLEOTIDE SEQUENCE [LARGE SCALE GENOMIC DNA]</scope>
    <source>
        <strain evidence="2">475813</strain>
    </source>
</reference>
<keyword evidence="1" id="KW-0812">Transmembrane</keyword>
<evidence type="ECO:0000313" key="3">
    <source>
        <dbReference type="EMBL" id="HAB4459551.1"/>
    </source>
</evidence>
<dbReference type="EMBL" id="CP079713">
    <property type="protein sequence ID" value="QXW50174.1"/>
    <property type="molecule type" value="Genomic_DNA"/>
</dbReference>
<dbReference type="AlphaFoldDB" id="A0A2X4TEE4"/>
<dbReference type="Proteomes" id="UP000255443">
    <property type="component" value="Unassembled WGS sequence"/>
</dbReference>
<organism evidence="5 7">
    <name type="scientific">Salmonella enterica subsp. arizonae</name>
    <dbReference type="NCBI Taxonomy" id="59203"/>
    <lineage>
        <taxon>Bacteria</taxon>
        <taxon>Pseudomonadati</taxon>
        <taxon>Pseudomonadota</taxon>
        <taxon>Gammaproteobacteria</taxon>
        <taxon>Enterobacterales</taxon>
        <taxon>Enterobacteriaceae</taxon>
        <taxon>Salmonella</taxon>
    </lineage>
</organism>
<sequence length="125" mass="14464">MKKSDHDVHEKTASWSILQSEWLKKCGRLLLLLLYRFAIGWAFFQLLTIIVAGILLLGVLLFHPVIFVQTITITEKLNHASVYLWNILKLCLWNYGVIAGFIFMLGCTINKSIRQAQRLSRKFDV</sequence>
<keyword evidence="7" id="KW-1185">Reference proteome</keyword>
<keyword evidence="1" id="KW-0472">Membrane</keyword>
<evidence type="ECO:0000313" key="6">
    <source>
        <dbReference type="EMBL" id="SUG29444.1"/>
    </source>
</evidence>
<feature type="transmembrane region" description="Helical" evidence="1">
    <location>
        <begin position="82"/>
        <end position="109"/>
    </location>
</feature>
<keyword evidence="1" id="KW-1133">Transmembrane helix</keyword>
<evidence type="ECO:0000313" key="5">
    <source>
        <dbReference type="EMBL" id="SQI24849.1"/>
    </source>
</evidence>
<name>A0A2X4TEE4_SALER</name>
<evidence type="ECO:0000313" key="4">
    <source>
        <dbReference type="EMBL" id="QXW50174.1"/>
    </source>
</evidence>
<evidence type="ECO:0000313" key="2">
    <source>
        <dbReference type="EMBL" id="ECI4936421.1"/>
    </source>
</evidence>
<dbReference type="EMBL" id="LS483466">
    <property type="protein sequence ID" value="SQI24849.1"/>
    <property type="molecule type" value="Genomic_DNA"/>
</dbReference>
<reference evidence="3" key="4">
    <citation type="submission" date="2019-10" db="EMBL/GenBank/DDBJ databases">
        <authorList>
            <consortium name="NCBI Pathogen Detection Project"/>
        </authorList>
    </citation>
    <scope>NUCLEOTIDE SEQUENCE</scope>
    <source>
        <strain evidence="3">Salmonella enterica</strain>
    </source>
</reference>
<dbReference type="Proteomes" id="UP000248731">
    <property type="component" value="Chromosome 1"/>
</dbReference>
<evidence type="ECO:0000256" key="1">
    <source>
        <dbReference type="SAM" id="Phobius"/>
    </source>
</evidence>
<evidence type="ECO:0000313" key="7">
    <source>
        <dbReference type="Proteomes" id="UP000248731"/>
    </source>
</evidence>